<evidence type="ECO:0000313" key="3">
    <source>
        <dbReference type="EMBL" id="KAH7286140.1"/>
    </source>
</evidence>
<dbReference type="AlphaFoldDB" id="A0A8T2QRD6"/>
<dbReference type="FunFam" id="1.25.40.10:FF:000031">
    <property type="entry name" value="Pentatricopeptide repeat-containing protein mitochondrial"/>
    <property type="match status" value="1"/>
</dbReference>
<evidence type="ECO:0008006" key="5">
    <source>
        <dbReference type="Google" id="ProtNLM"/>
    </source>
</evidence>
<feature type="repeat" description="PPR" evidence="2">
    <location>
        <begin position="389"/>
        <end position="423"/>
    </location>
</feature>
<feature type="repeat" description="PPR" evidence="2">
    <location>
        <begin position="490"/>
        <end position="524"/>
    </location>
</feature>
<evidence type="ECO:0000256" key="1">
    <source>
        <dbReference type="ARBA" id="ARBA00022737"/>
    </source>
</evidence>
<dbReference type="InterPro" id="IPR046960">
    <property type="entry name" value="PPR_At4g14850-like_plant"/>
</dbReference>
<dbReference type="PANTHER" id="PTHR47926:SF382">
    <property type="entry name" value="PENTACOTRIPEPTIDE-REPEAT REGION OF PRORP DOMAIN-CONTAINING PROTEIN"/>
    <property type="match status" value="1"/>
</dbReference>
<dbReference type="PROSITE" id="PS51375">
    <property type="entry name" value="PPR"/>
    <property type="match status" value="9"/>
</dbReference>
<keyword evidence="4" id="KW-1185">Reference proteome</keyword>
<feature type="repeat" description="PPR" evidence="2">
    <location>
        <begin position="591"/>
        <end position="625"/>
    </location>
</feature>
<dbReference type="PANTHER" id="PTHR47926">
    <property type="entry name" value="PENTATRICOPEPTIDE REPEAT-CONTAINING PROTEIN"/>
    <property type="match status" value="1"/>
</dbReference>
<evidence type="ECO:0000256" key="2">
    <source>
        <dbReference type="PROSITE-ProRule" id="PRU00708"/>
    </source>
</evidence>
<dbReference type="GO" id="GO:0009451">
    <property type="term" value="P:RNA modification"/>
    <property type="evidence" value="ECO:0007669"/>
    <property type="project" value="InterPro"/>
</dbReference>
<reference evidence="3" key="1">
    <citation type="submission" date="2021-08" db="EMBL/GenBank/DDBJ databases">
        <title>WGS assembly of Ceratopteris richardii.</title>
        <authorList>
            <person name="Marchant D.B."/>
            <person name="Chen G."/>
            <person name="Jenkins J."/>
            <person name="Shu S."/>
            <person name="Leebens-Mack J."/>
            <person name="Grimwood J."/>
            <person name="Schmutz J."/>
            <person name="Soltis P."/>
            <person name="Soltis D."/>
            <person name="Chen Z.-H."/>
        </authorList>
    </citation>
    <scope>NUCLEOTIDE SEQUENCE</scope>
    <source>
        <strain evidence="3">Whitten #5841</strain>
        <tissue evidence="3">Leaf</tissue>
    </source>
</reference>
<proteinExistence type="predicted"/>
<dbReference type="FunFam" id="1.25.40.10:FF:000285">
    <property type="entry name" value="Pentatricopeptide repeat-containing protein, chloroplastic"/>
    <property type="match status" value="1"/>
</dbReference>
<dbReference type="InterPro" id="IPR002885">
    <property type="entry name" value="PPR_rpt"/>
</dbReference>
<protein>
    <recommendedName>
        <fullName evidence="5">Pentatricopeptide repeat-containing protein</fullName>
    </recommendedName>
</protein>
<dbReference type="EMBL" id="CM035438">
    <property type="protein sequence ID" value="KAH7286140.1"/>
    <property type="molecule type" value="Genomic_DNA"/>
</dbReference>
<dbReference type="NCBIfam" id="TIGR00756">
    <property type="entry name" value="PPR"/>
    <property type="match status" value="7"/>
</dbReference>
<feature type="repeat" description="PPR" evidence="2">
    <location>
        <begin position="86"/>
        <end position="120"/>
    </location>
</feature>
<gene>
    <name evidence="3" type="ORF">KP509_33G060200</name>
</gene>
<organism evidence="3 4">
    <name type="scientific">Ceratopteris richardii</name>
    <name type="common">Triangle waterfern</name>
    <dbReference type="NCBI Taxonomy" id="49495"/>
    <lineage>
        <taxon>Eukaryota</taxon>
        <taxon>Viridiplantae</taxon>
        <taxon>Streptophyta</taxon>
        <taxon>Embryophyta</taxon>
        <taxon>Tracheophyta</taxon>
        <taxon>Polypodiopsida</taxon>
        <taxon>Polypodiidae</taxon>
        <taxon>Polypodiales</taxon>
        <taxon>Pteridineae</taxon>
        <taxon>Pteridaceae</taxon>
        <taxon>Parkerioideae</taxon>
        <taxon>Ceratopteris</taxon>
    </lineage>
</organism>
<feature type="repeat" description="PPR" evidence="2">
    <location>
        <begin position="626"/>
        <end position="661"/>
    </location>
</feature>
<dbReference type="FunFam" id="1.25.40.10:FF:000158">
    <property type="entry name" value="pentatricopeptide repeat-containing protein At2g33680"/>
    <property type="match status" value="1"/>
</dbReference>
<dbReference type="InterPro" id="IPR011990">
    <property type="entry name" value="TPR-like_helical_dom_sf"/>
</dbReference>
<dbReference type="Pfam" id="PF01535">
    <property type="entry name" value="PPR"/>
    <property type="match status" value="5"/>
</dbReference>
<dbReference type="Pfam" id="PF13812">
    <property type="entry name" value="PPR_3"/>
    <property type="match status" value="1"/>
</dbReference>
<comment type="caution">
    <text evidence="3">The sequence shown here is derived from an EMBL/GenBank/DDBJ whole genome shotgun (WGS) entry which is preliminary data.</text>
</comment>
<name>A0A8T2QRD6_CERRI</name>
<feature type="repeat" description="PPR" evidence="2">
    <location>
        <begin position="733"/>
        <end position="767"/>
    </location>
</feature>
<sequence length="890" mass="99653">MALSFVETVSLEADKLELPRLDTVAFELQTCRRKRNLLFAERAHLKVLQNGLESNCSLANFMVPMFVDCGSMQDAQKVFNKLSKPNEHSWTSLIEGYVHSGEYQNALDTFSKMQQDHVAASGYTYSALLRACGHLKCIKEGYKLHLDIVKHGYEEIPFVSEHVVTMYAECCYFTEARGIFHQLVDQSERLWTSLIVHYVECGLDEEALCCFTQMQQQNVTPSNISFVSSLKACSKLKNVDKGLHIHMYIIQEGYDDDIFVGNTLVDFYLACSLLSEALEVFDGLLTRDVVSWTILISGCVEHGLGHKALGYFESMLLEGVIPNPVTYFSVLKACTATMAIDEGRSLHIAIIKEGLEQEYLVSGILVEFYCKVGLLVEAQSVFDALPTRNVVIWTTLMTGYAEHGFFREALNCWSQMRAEGIHVDGTTFVCISKVYGSLGLIEDGFRLHSEMVEEGCVQNLYVSAVLVDMYASCGCLAEARAVLEEMHVHSVVAWTSLISSYTDHGLFVDAFACYAEMQSEGLSPNAYTFVSLLKASTGLESISEGQAIHSSIVKFGLEKDLFIGCTLIDLYSAFGFLEDAQASFEALSSPDALAWNSLIITYMDYMQFEQALNYLRQMQAEGVRPNTMSWNAIVLGFAEHVEEASKSFEFFSQMLDQGVLPDGLTFVSLLKACGTLAALGIGKHFHERVVRLNNSDSSESGEMIIATSVIDMYCKCGSMRDAQLVFDKMPKRDLLAWTTLISGYARHGDCDHIFALLEMMRMIEMKLDEFIIFNVLTACSHAGQVLKGTEFYEDMSRVYDGISSGVIHDNCLIDMYSRAGKIAEAVMMVKEMPFKPDHKTWNTVLAACHFCVDFHVFHHTFENAAYSDDSDGSPFILMSNIYADYDTWED</sequence>
<evidence type="ECO:0000313" key="4">
    <source>
        <dbReference type="Proteomes" id="UP000825935"/>
    </source>
</evidence>
<feature type="repeat" description="PPR" evidence="2">
    <location>
        <begin position="424"/>
        <end position="458"/>
    </location>
</feature>
<dbReference type="GO" id="GO:0003723">
    <property type="term" value="F:RNA binding"/>
    <property type="evidence" value="ECO:0007669"/>
    <property type="project" value="InterPro"/>
</dbReference>
<dbReference type="Pfam" id="PF13041">
    <property type="entry name" value="PPR_2"/>
    <property type="match status" value="4"/>
</dbReference>
<feature type="repeat" description="PPR" evidence="2">
    <location>
        <begin position="288"/>
        <end position="322"/>
    </location>
</feature>
<feature type="repeat" description="PPR" evidence="2">
    <location>
        <begin position="187"/>
        <end position="221"/>
    </location>
</feature>
<accession>A0A8T2QRD6</accession>
<dbReference type="Gene3D" id="1.25.40.10">
    <property type="entry name" value="Tetratricopeptide repeat domain"/>
    <property type="match status" value="7"/>
</dbReference>
<keyword evidence="1" id="KW-0677">Repeat</keyword>
<dbReference type="GO" id="GO:0048731">
    <property type="term" value="P:system development"/>
    <property type="evidence" value="ECO:0007669"/>
    <property type="project" value="UniProtKB-ARBA"/>
</dbReference>
<dbReference type="Proteomes" id="UP000825935">
    <property type="component" value="Chromosome 33"/>
</dbReference>
<dbReference type="OrthoDB" id="185373at2759"/>
<dbReference type="FunFam" id="1.25.40.10:FF:000381">
    <property type="entry name" value="Pentatricopeptide repeat-containing protein"/>
    <property type="match status" value="1"/>
</dbReference>